<proteinExistence type="predicted"/>
<keyword evidence="2" id="KW-1185">Reference proteome</keyword>
<name>A0A9E7NQ93_9CAUD</name>
<protein>
    <submittedName>
        <fullName evidence="1">Uncharacterized protein</fullName>
    </submittedName>
</protein>
<organism evidence="1 2">
    <name type="scientific">Plectonema phage JingP1</name>
    <dbReference type="NCBI Taxonomy" id="2961687"/>
    <lineage>
        <taxon>Viruses</taxon>
        <taxon>Duplodnaviria</taxon>
        <taxon>Heunggongvirae</taxon>
        <taxon>Uroviricota</taxon>
        <taxon>Caudoviricetes</taxon>
        <taxon>Saffermanviridae</taxon>
        <taxon>Morrisvirus</taxon>
        <taxon>Morrisvirus JingP1</taxon>
    </lineage>
</organism>
<dbReference type="EMBL" id="ON677538">
    <property type="protein sequence ID" value="UTQ79798.1"/>
    <property type="molecule type" value="Genomic_DNA"/>
</dbReference>
<sequence length="94" mass="10944">MEPELYINLAFFYWHANRAFAMSERTMERCTEANLPVALDNVYAELQSQSNETGAFAVVFVIFPDIRDEDEKERLKSLFPPKIILPKQSILRMS</sequence>
<dbReference type="Proteomes" id="UP001059684">
    <property type="component" value="Segment"/>
</dbReference>
<evidence type="ECO:0000313" key="1">
    <source>
        <dbReference type="EMBL" id="UTQ79798.1"/>
    </source>
</evidence>
<evidence type="ECO:0000313" key="2">
    <source>
        <dbReference type="Proteomes" id="UP001059684"/>
    </source>
</evidence>
<reference evidence="1" key="1">
    <citation type="submission" date="2022-06" db="EMBL/GenBank/DDBJ databases">
        <authorList>
            <person name="He X."/>
            <person name="Cao L."/>
            <person name="Zhang S."/>
            <person name="Xiao J."/>
            <person name="Tong Y."/>
        </authorList>
    </citation>
    <scope>NUCLEOTIDE SEQUENCE</scope>
</reference>
<accession>A0A9E7NQ93</accession>